<name>A0ABS3RER6_9ACTN</name>
<dbReference type="InterPro" id="IPR019587">
    <property type="entry name" value="Polyketide_cyclase/dehydratase"/>
</dbReference>
<comment type="caution">
    <text evidence="1">The sequence shown here is derived from an EMBL/GenBank/DDBJ whole genome shotgun (WGS) entry which is preliminary data.</text>
</comment>
<gene>
    <name evidence="1" type="ORF">J4557_45125</name>
</gene>
<evidence type="ECO:0000313" key="1">
    <source>
        <dbReference type="EMBL" id="MBO2444723.1"/>
    </source>
</evidence>
<dbReference type="RefSeq" id="WP_208273432.1">
    <property type="nucleotide sequence ID" value="NZ_BAAAGM010000089.1"/>
</dbReference>
<keyword evidence="2" id="KW-1185">Reference proteome</keyword>
<dbReference type="Pfam" id="PF10604">
    <property type="entry name" value="Polyketide_cyc2"/>
    <property type="match status" value="1"/>
</dbReference>
<sequence>MGTSVSEVAVHAEALSDAPPKRLFEVLTDWPRHAEWMPFTRAEGGREAGAELRAWTGVGPVGFLDTMVITDWRAGRFVAVRHTGRVVRGEAWFEVLPYGKGSRVVWAERVDLPLGVLGRAGWLVLGPVVKAFMGLGLRRLAALATGPS</sequence>
<organism evidence="1 2">
    <name type="scientific">Actinomadura nitritigenes</name>
    <dbReference type="NCBI Taxonomy" id="134602"/>
    <lineage>
        <taxon>Bacteria</taxon>
        <taxon>Bacillati</taxon>
        <taxon>Actinomycetota</taxon>
        <taxon>Actinomycetes</taxon>
        <taxon>Streptosporangiales</taxon>
        <taxon>Thermomonosporaceae</taxon>
        <taxon>Actinomadura</taxon>
    </lineage>
</organism>
<protein>
    <submittedName>
        <fullName evidence="1">SRPBCC family protein</fullName>
    </submittedName>
</protein>
<accession>A0ABS3RER6</accession>
<dbReference type="InterPro" id="IPR023393">
    <property type="entry name" value="START-like_dom_sf"/>
</dbReference>
<reference evidence="1 2" key="1">
    <citation type="submission" date="2021-03" db="EMBL/GenBank/DDBJ databases">
        <authorList>
            <person name="Kanchanasin P."/>
            <person name="Saeng-In P."/>
            <person name="Phongsopitanun W."/>
            <person name="Yuki M."/>
            <person name="Kudo T."/>
            <person name="Ohkuma M."/>
            <person name="Tanasupawat S."/>
        </authorList>
    </citation>
    <scope>NUCLEOTIDE SEQUENCE [LARGE SCALE GENOMIC DNA]</scope>
    <source>
        <strain evidence="1 2">L46</strain>
    </source>
</reference>
<dbReference type="SUPFAM" id="SSF55961">
    <property type="entry name" value="Bet v1-like"/>
    <property type="match status" value="1"/>
</dbReference>
<evidence type="ECO:0000313" key="2">
    <source>
        <dbReference type="Proteomes" id="UP000666915"/>
    </source>
</evidence>
<proteinExistence type="predicted"/>
<dbReference type="EMBL" id="JAGEOK010000051">
    <property type="protein sequence ID" value="MBO2444723.1"/>
    <property type="molecule type" value="Genomic_DNA"/>
</dbReference>
<dbReference type="Proteomes" id="UP000666915">
    <property type="component" value="Unassembled WGS sequence"/>
</dbReference>
<dbReference type="Gene3D" id="3.30.530.20">
    <property type="match status" value="1"/>
</dbReference>